<keyword evidence="4" id="KW-1185">Reference proteome</keyword>
<evidence type="ECO:0008006" key="5">
    <source>
        <dbReference type="Google" id="ProtNLM"/>
    </source>
</evidence>
<evidence type="ECO:0000256" key="2">
    <source>
        <dbReference type="SAM" id="SignalP"/>
    </source>
</evidence>
<dbReference type="AlphaFoldDB" id="A0A2U8WCN9"/>
<name>A0A2U8WCN9_9HYPH</name>
<dbReference type="RefSeq" id="WP_109893793.1">
    <property type="nucleotide sequence ID" value="NZ_CP029550.1"/>
</dbReference>
<proteinExistence type="predicted"/>
<evidence type="ECO:0000313" key="4">
    <source>
        <dbReference type="Proteomes" id="UP000245926"/>
    </source>
</evidence>
<feature type="region of interest" description="Disordered" evidence="1">
    <location>
        <begin position="81"/>
        <end position="130"/>
    </location>
</feature>
<dbReference type="Proteomes" id="UP000245926">
    <property type="component" value="Chromosome"/>
</dbReference>
<keyword evidence="2" id="KW-0732">Signal</keyword>
<accession>A0A2U8WCN9</accession>
<evidence type="ECO:0000313" key="3">
    <source>
        <dbReference type="EMBL" id="AWN43210.1"/>
    </source>
</evidence>
<gene>
    <name evidence="3" type="ORF">DK389_25290</name>
</gene>
<dbReference type="KEGG" id="mets:DK389_25290"/>
<reference evidence="4" key="1">
    <citation type="submission" date="2018-05" db="EMBL/GenBank/DDBJ databases">
        <title>Complete Genome Sequence of Methylobacterium sp. 17SD2-17.</title>
        <authorList>
            <person name="Srinivasan S."/>
        </authorList>
    </citation>
    <scope>NUCLEOTIDE SEQUENCE [LARGE SCALE GENOMIC DNA]</scope>
    <source>
        <strain evidence="4">17SD2-17</strain>
    </source>
</reference>
<feature type="chain" id="PRO_5015895260" description="IPT/TIG domain-containing protein" evidence="2">
    <location>
        <begin position="22"/>
        <end position="130"/>
    </location>
</feature>
<feature type="signal peptide" evidence="2">
    <location>
        <begin position="1"/>
        <end position="21"/>
    </location>
</feature>
<protein>
    <recommendedName>
        <fullName evidence="5">IPT/TIG domain-containing protein</fullName>
    </recommendedName>
</protein>
<dbReference type="EMBL" id="CP029550">
    <property type="protein sequence ID" value="AWN43210.1"/>
    <property type="molecule type" value="Genomic_DNA"/>
</dbReference>
<dbReference type="OrthoDB" id="7998527at2"/>
<organism evidence="3 4">
    <name type="scientific">Methylobacterium durans</name>
    <dbReference type="NCBI Taxonomy" id="2202825"/>
    <lineage>
        <taxon>Bacteria</taxon>
        <taxon>Pseudomonadati</taxon>
        <taxon>Pseudomonadota</taxon>
        <taxon>Alphaproteobacteria</taxon>
        <taxon>Hyphomicrobiales</taxon>
        <taxon>Methylobacteriaceae</taxon>
        <taxon>Methylobacterium</taxon>
    </lineage>
</organism>
<evidence type="ECO:0000256" key="1">
    <source>
        <dbReference type="SAM" id="MobiDB-lite"/>
    </source>
</evidence>
<sequence length="130" mass="13857">MTKKFFVSLALLAGMVTPALAEGTRTIQAWGSNFEVPNEPAPLLAAPVPAAPRVNRPAGTHTIEVWGSDFQVTNRPVRWTGARASAPVGPNLPLYGSDEDDDNAKNPALPSYERGRGQETGGPARLRIPN</sequence>